<keyword evidence="2" id="KW-1185">Reference proteome</keyword>
<name>A0A1I0DMV2_9FIRM</name>
<dbReference type="STRING" id="29364.SAMN04487772_11557"/>
<dbReference type="EMBL" id="FOHN01000015">
    <property type="protein sequence ID" value="SET33432.1"/>
    <property type="molecule type" value="Genomic_DNA"/>
</dbReference>
<evidence type="ECO:0000313" key="2">
    <source>
        <dbReference type="Proteomes" id="UP000199800"/>
    </source>
</evidence>
<proteinExistence type="predicted"/>
<protein>
    <submittedName>
        <fullName evidence="1">Uncharacterized protein</fullName>
    </submittedName>
</protein>
<dbReference type="Proteomes" id="UP000199800">
    <property type="component" value="Unassembled WGS sequence"/>
</dbReference>
<reference evidence="1 2" key="1">
    <citation type="submission" date="2016-10" db="EMBL/GenBank/DDBJ databases">
        <authorList>
            <person name="de Groot N.N."/>
        </authorList>
    </citation>
    <scope>NUCLEOTIDE SEQUENCE [LARGE SCALE GENOMIC DNA]</scope>
    <source>
        <strain evidence="1 2">DSM 1801</strain>
    </source>
</reference>
<gene>
    <name evidence="1" type="ORF">SAMN04487772_11557</name>
</gene>
<dbReference type="RefSeq" id="WP_143066363.1">
    <property type="nucleotide sequence ID" value="NZ_FOHN01000015.1"/>
</dbReference>
<evidence type="ECO:0000313" key="1">
    <source>
        <dbReference type="EMBL" id="SET33432.1"/>
    </source>
</evidence>
<accession>A0A1I0DMV2</accession>
<organism evidence="1 2">
    <name type="scientific">[Clostridium] polysaccharolyticum</name>
    <dbReference type="NCBI Taxonomy" id="29364"/>
    <lineage>
        <taxon>Bacteria</taxon>
        <taxon>Bacillati</taxon>
        <taxon>Bacillota</taxon>
        <taxon>Clostridia</taxon>
        <taxon>Lachnospirales</taxon>
        <taxon>Lachnospiraceae</taxon>
    </lineage>
</organism>
<sequence length="171" mass="19528">MSIQNGVKQIESIKLIDTYKVSQEDAQTSLLFDEYPILSSSGEIDTYIISVDCSVTVENNYFYNGLNYFFVALIEEDGVKKIAQFNRPSHDLIQKYIIGSISSKDEDYIDEISAINVIEKAEKGLLVNAENEIIDKNFRTYRFLNNALSSYKELGDARLLWEILLSNKNIC</sequence>
<dbReference type="AlphaFoldDB" id="A0A1I0DMV2"/>